<accession>A0A1H2JA61</accession>
<name>A0A1H2JA61_9ACTN</name>
<protein>
    <submittedName>
        <fullName evidence="2">Uncharacterized conserved protein YbjT, contains NAD(P)-binding and DUF2867 domains</fullName>
    </submittedName>
</protein>
<dbReference type="EMBL" id="LT629791">
    <property type="protein sequence ID" value="SDU53061.1"/>
    <property type="molecule type" value="Genomic_DNA"/>
</dbReference>
<dbReference type="InterPro" id="IPR016040">
    <property type="entry name" value="NAD(P)-bd_dom"/>
</dbReference>
<feature type="domain" description="NAD(P)-binding" evidence="1">
    <location>
        <begin position="39"/>
        <end position="197"/>
    </location>
</feature>
<evidence type="ECO:0000259" key="1">
    <source>
        <dbReference type="Pfam" id="PF13460"/>
    </source>
</evidence>
<proteinExistence type="predicted"/>
<keyword evidence="3" id="KW-1185">Reference proteome</keyword>
<dbReference type="Gene3D" id="3.40.50.720">
    <property type="entry name" value="NAD(P)-binding Rossmann-like Domain"/>
    <property type="match status" value="1"/>
</dbReference>
<gene>
    <name evidence="2" type="ORF">SAMN04488563_2452</name>
</gene>
<evidence type="ECO:0000313" key="2">
    <source>
        <dbReference type="EMBL" id="SDU53061.1"/>
    </source>
</evidence>
<organism evidence="2 3">
    <name type="scientific">Jiangella alkaliphila</name>
    <dbReference type="NCBI Taxonomy" id="419479"/>
    <lineage>
        <taxon>Bacteria</taxon>
        <taxon>Bacillati</taxon>
        <taxon>Actinomycetota</taxon>
        <taxon>Actinomycetes</taxon>
        <taxon>Jiangellales</taxon>
        <taxon>Jiangellaceae</taxon>
        <taxon>Jiangella</taxon>
    </lineage>
</organism>
<dbReference type="Gene3D" id="3.90.25.10">
    <property type="entry name" value="UDP-galactose 4-epimerase, domain 1"/>
    <property type="match status" value="1"/>
</dbReference>
<dbReference type="Proteomes" id="UP000182977">
    <property type="component" value="Chromosome I"/>
</dbReference>
<dbReference type="AlphaFoldDB" id="A0A1H2JA61"/>
<dbReference type="PANTHER" id="PTHR43162">
    <property type="match status" value="1"/>
</dbReference>
<evidence type="ECO:0000313" key="3">
    <source>
        <dbReference type="Proteomes" id="UP000182977"/>
    </source>
</evidence>
<reference evidence="3" key="1">
    <citation type="submission" date="2016-10" db="EMBL/GenBank/DDBJ databases">
        <authorList>
            <person name="Varghese N."/>
            <person name="Submissions S."/>
        </authorList>
    </citation>
    <scope>NUCLEOTIDE SEQUENCE [LARGE SCALE GENOMIC DNA]</scope>
    <source>
        <strain evidence="3">DSM 45079</strain>
    </source>
</reference>
<dbReference type="STRING" id="419479.SAMN04488563_2452"/>
<sequence length="301" mass="31567">MRVSYSGRPPAARKVIAADLVGARCLTVIMNERAILVLGGTGTVGRRLVARLRDAGAPVRAASRHGDVRFDWSAPPTWEPALAGADRLFLMAPDGIAVEPAFVELAVESGVRRVVLLSSRGIEAMGDERLLAAEATVRGSGADWTILRADWFDQNFDEGFFQRAVMAGELALPLGDLRQAFVDAGDIAAAAAAVLTSEGHGGRRYDVTGPRPLSFAAAVEIIARVAGRPVRYLGTVDDYLAQQQAIGVPPEAAEGAAAAFTALAETGDAEPSDDVRRLTGRLPLSFETYAAGAAAAGAWSD</sequence>
<dbReference type="SUPFAM" id="SSF51735">
    <property type="entry name" value="NAD(P)-binding Rossmann-fold domains"/>
    <property type="match status" value="1"/>
</dbReference>
<dbReference type="Pfam" id="PF13460">
    <property type="entry name" value="NAD_binding_10"/>
    <property type="match status" value="1"/>
</dbReference>
<dbReference type="InterPro" id="IPR036291">
    <property type="entry name" value="NAD(P)-bd_dom_sf"/>
</dbReference>
<dbReference type="PANTHER" id="PTHR43162:SF1">
    <property type="entry name" value="PRESTALK A DIFFERENTIATION PROTEIN A"/>
    <property type="match status" value="1"/>
</dbReference>
<dbReference type="InterPro" id="IPR051604">
    <property type="entry name" value="Ergot_Alk_Oxidoreductase"/>
</dbReference>